<keyword evidence="8 12" id="KW-0460">Magnesium</keyword>
<evidence type="ECO:0000256" key="5">
    <source>
        <dbReference type="ARBA" id="ARBA00022490"/>
    </source>
</evidence>
<evidence type="ECO:0000256" key="7">
    <source>
        <dbReference type="ARBA" id="ARBA00022723"/>
    </source>
</evidence>
<evidence type="ECO:0000256" key="10">
    <source>
        <dbReference type="ARBA" id="ARBA00023239"/>
    </source>
</evidence>
<dbReference type="HAMAP" id="MF_00318">
    <property type="entry name" value="Enolase"/>
    <property type="match status" value="1"/>
</dbReference>
<dbReference type="SUPFAM" id="SSF51604">
    <property type="entry name" value="Enolase C-terminal domain-like"/>
    <property type="match status" value="1"/>
</dbReference>
<evidence type="ECO:0000256" key="13">
    <source>
        <dbReference type="PIRSR" id="PIRSR001400-1"/>
    </source>
</evidence>
<dbReference type="SUPFAM" id="SSF54826">
    <property type="entry name" value="Enolase N-terminal domain-like"/>
    <property type="match status" value="1"/>
</dbReference>
<feature type="binding site" evidence="12">
    <location>
        <position position="163"/>
    </location>
    <ligand>
        <name>(2R)-2-phosphoglycerate</name>
        <dbReference type="ChEBI" id="CHEBI:58289"/>
    </ligand>
</feature>
<dbReference type="UniPathway" id="UPA00109">
    <property type="reaction ID" value="UER00187"/>
</dbReference>
<feature type="binding site" evidence="14">
    <location>
        <position position="389"/>
    </location>
    <ligand>
        <name>substrate</name>
    </ligand>
</feature>
<keyword evidence="7 12" id="KW-0479">Metal-binding</keyword>
<feature type="domain" description="Enolase N-terminal" evidence="17">
    <location>
        <begin position="4"/>
        <end position="134"/>
    </location>
</feature>
<dbReference type="EC" id="4.2.1.11" evidence="3 12"/>
<dbReference type="PANTHER" id="PTHR11902">
    <property type="entry name" value="ENOLASE"/>
    <property type="match status" value="1"/>
</dbReference>
<dbReference type="PANTHER" id="PTHR11902:SF1">
    <property type="entry name" value="ENOLASE"/>
    <property type="match status" value="1"/>
</dbReference>
<dbReference type="SMART" id="SM01192">
    <property type="entry name" value="Enolase_C"/>
    <property type="match status" value="1"/>
</dbReference>
<dbReference type="InterPro" id="IPR020811">
    <property type="entry name" value="Enolase_N"/>
</dbReference>
<evidence type="ECO:0000256" key="9">
    <source>
        <dbReference type="ARBA" id="ARBA00023152"/>
    </source>
</evidence>
<dbReference type="SFLD" id="SFLDS00001">
    <property type="entry name" value="Enolase"/>
    <property type="match status" value="1"/>
</dbReference>
<proteinExistence type="inferred from homology"/>
<evidence type="ECO:0000256" key="12">
    <source>
        <dbReference type="HAMAP-Rule" id="MF_00318"/>
    </source>
</evidence>
<evidence type="ECO:0000256" key="4">
    <source>
        <dbReference type="ARBA" id="ARBA00017068"/>
    </source>
</evidence>
<dbReference type="AlphaFoldDB" id="A0A1T5GXD3"/>
<protein>
    <recommendedName>
        <fullName evidence="4 12">Enolase</fullName>
        <ecNumber evidence="3 12">4.2.1.11</ecNumber>
    </recommendedName>
    <alternativeName>
        <fullName evidence="12">2-phospho-D-glycerate hydro-lyase</fullName>
    </alternativeName>
    <alternativeName>
        <fullName evidence="12">2-phosphoglycerate dehydratase</fullName>
    </alternativeName>
</protein>
<feature type="binding site" evidence="14">
    <location>
        <begin position="365"/>
        <end position="368"/>
    </location>
    <ligand>
        <name>substrate</name>
    </ligand>
</feature>
<feature type="binding site" evidence="12">
    <location>
        <position position="389"/>
    </location>
    <ligand>
        <name>(2R)-2-phosphoglycerate</name>
        <dbReference type="ChEBI" id="CHEBI:58289"/>
    </ligand>
</feature>
<comment type="catalytic activity">
    <reaction evidence="12">
        <text>(2R)-2-phosphoglycerate = phosphoenolpyruvate + H2O</text>
        <dbReference type="Rhea" id="RHEA:10164"/>
        <dbReference type="ChEBI" id="CHEBI:15377"/>
        <dbReference type="ChEBI" id="CHEBI:58289"/>
        <dbReference type="ChEBI" id="CHEBI:58702"/>
        <dbReference type="EC" id="4.2.1.11"/>
    </reaction>
</comment>
<dbReference type="InterPro" id="IPR036849">
    <property type="entry name" value="Enolase-like_C_sf"/>
</dbReference>
<dbReference type="Gene3D" id="3.30.390.10">
    <property type="entry name" value="Enolase-like, N-terminal domain"/>
    <property type="match status" value="1"/>
</dbReference>
<evidence type="ECO:0000256" key="15">
    <source>
        <dbReference type="PIRSR" id="PIRSR001400-3"/>
    </source>
</evidence>
<feature type="binding site" evidence="12 15">
    <location>
        <position position="313"/>
    </location>
    <ligand>
        <name>Mg(2+)</name>
        <dbReference type="ChEBI" id="CHEBI:18420"/>
    </ligand>
</feature>
<dbReference type="FunFam" id="3.30.390.10:FF:000001">
    <property type="entry name" value="Enolase"/>
    <property type="match status" value="1"/>
</dbReference>
<evidence type="ECO:0000313" key="19">
    <source>
        <dbReference type="Proteomes" id="UP000190897"/>
    </source>
</evidence>
<feature type="binding site" evidence="14">
    <location>
        <position position="286"/>
    </location>
    <ligand>
        <name>substrate</name>
    </ligand>
</feature>
<dbReference type="InterPro" id="IPR020810">
    <property type="entry name" value="Enolase_C"/>
</dbReference>
<evidence type="ECO:0000256" key="6">
    <source>
        <dbReference type="ARBA" id="ARBA00022525"/>
    </source>
</evidence>
<organism evidence="18 19">
    <name type="scientific">Dyadobacter psychrophilus</name>
    <dbReference type="NCBI Taxonomy" id="651661"/>
    <lineage>
        <taxon>Bacteria</taxon>
        <taxon>Pseudomonadati</taxon>
        <taxon>Bacteroidota</taxon>
        <taxon>Cytophagia</taxon>
        <taxon>Cytophagales</taxon>
        <taxon>Spirosomataceae</taxon>
        <taxon>Dyadobacter</taxon>
    </lineage>
</organism>
<dbReference type="GO" id="GO:0005576">
    <property type="term" value="C:extracellular region"/>
    <property type="evidence" value="ECO:0007669"/>
    <property type="project" value="UniProtKB-SubCell"/>
</dbReference>
<feature type="binding site" evidence="12">
    <location>
        <position position="367"/>
    </location>
    <ligand>
        <name>(2R)-2-phosphoglycerate</name>
        <dbReference type="ChEBI" id="CHEBI:58289"/>
    </ligand>
</feature>
<feature type="domain" description="Enolase C-terminal TIM barrel" evidence="16">
    <location>
        <begin position="139"/>
        <end position="423"/>
    </location>
</feature>
<evidence type="ECO:0000256" key="14">
    <source>
        <dbReference type="PIRSR" id="PIRSR001400-2"/>
    </source>
</evidence>
<evidence type="ECO:0000259" key="16">
    <source>
        <dbReference type="SMART" id="SM01192"/>
    </source>
</evidence>
<evidence type="ECO:0000256" key="8">
    <source>
        <dbReference type="ARBA" id="ARBA00022842"/>
    </source>
</evidence>
<name>A0A1T5GXD3_9BACT</name>
<keyword evidence="5 12" id="KW-0963">Cytoplasm</keyword>
<keyword evidence="6 12" id="KW-0964">Secreted</keyword>
<keyword evidence="19" id="KW-1185">Reference proteome</keyword>
<accession>A0A1T5GXD3</accession>
<feature type="binding site" evidence="14">
    <location>
        <position position="164"/>
    </location>
    <ligand>
        <name>substrate</name>
    </ligand>
</feature>
<dbReference type="PROSITE" id="PS00164">
    <property type="entry name" value="ENOLASE"/>
    <property type="match status" value="1"/>
</dbReference>
<feature type="binding site" evidence="14">
    <location>
        <position position="155"/>
    </location>
    <ligand>
        <name>substrate</name>
    </ligand>
</feature>
<feature type="binding site" evidence="12">
    <location>
        <position position="368"/>
    </location>
    <ligand>
        <name>(2R)-2-phosphoglycerate</name>
        <dbReference type="ChEBI" id="CHEBI:58289"/>
    </ligand>
</feature>
<evidence type="ECO:0000256" key="11">
    <source>
        <dbReference type="ARBA" id="ARBA00045763"/>
    </source>
</evidence>
<dbReference type="FunFam" id="3.20.20.120:FF:000001">
    <property type="entry name" value="Enolase"/>
    <property type="match status" value="1"/>
</dbReference>
<keyword evidence="10 12" id="KW-0456">Lyase</keyword>
<dbReference type="SFLD" id="SFLDF00002">
    <property type="entry name" value="enolase"/>
    <property type="match status" value="1"/>
</dbReference>
<feature type="binding site" evidence="12">
    <location>
        <position position="338"/>
    </location>
    <ligand>
        <name>(2R)-2-phosphoglycerate</name>
        <dbReference type="ChEBI" id="CHEBI:58289"/>
    </ligand>
</feature>
<dbReference type="InterPro" id="IPR020809">
    <property type="entry name" value="Enolase_CS"/>
</dbReference>
<dbReference type="CDD" id="cd03313">
    <property type="entry name" value="enolase"/>
    <property type="match status" value="1"/>
</dbReference>
<gene>
    <name evidence="12" type="primary">eno</name>
    <name evidence="18" type="ORF">SAMN05660293_04513</name>
</gene>
<dbReference type="PRINTS" id="PR00148">
    <property type="entry name" value="ENOLASE"/>
</dbReference>
<dbReference type="GO" id="GO:0000287">
    <property type="term" value="F:magnesium ion binding"/>
    <property type="evidence" value="ECO:0007669"/>
    <property type="project" value="UniProtKB-UniRule"/>
</dbReference>
<feature type="binding site" evidence="14">
    <location>
        <position position="313"/>
    </location>
    <ligand>
        <name>substrate</name>
    </ligand>
</feature>
<dbReference type="Gene3D" id="3.20.20.120">
    <property type="entry name" value="Enolase-like C-terminal domain"/>
    <property type="match status" value="1"/>
</dbReference>
<evidence type="ECO:0000259" key="17">
    <source>
        <dbReference type="SMART" id="SM01193"/>
    </source>
</evidence>
<sequence>MSTIQSVHARQILDSRGNPTIEVDIRTENGYLGRAAVPSGASTGKHEAVELRDDDKSVYVGKGVLKAVENVNDIIFPELIGCSVFEQNLIDKIMLELDGTPNKAKLGANAILGVSLAAAKAASQEANLPLYRYVGGTNANTLPVPMMNILNGGSHADNSIDFQEFMIMPAKADTFSQSLRMGVEVFHTLKTVLKSKGYSTNVGDEGGFAPNIKSNEEAIEIVIQAIEKAGYKPGEDIFIAMDAAVSEFYEDGLYHFKKSDGRKLSSDEMADYWTQWVAKYPIISIEDGMDEDDWAGWATLTQSVGKKIQLVGDDLFVTNVTRLQQGIESQIANAVLVKVNQIGSLTETIDTVNLAKRNSYKSIMSHRSGETEDSTIADLAVALNTGQIKTGSASRSDRMAKYNQLLRIEEELGENAYFPGLKF</sequence>
<dbReference type="Pfam" id="PF00113">
    <property type="entry name" value="Enolase_C"/>
    <property type="match status" value="1"/>
</dbReference>
<comment type="cofactor">
    <cofactor evidence="15">
        <name>Mg(2+)</name>
        <dbReference type="ChEBI" id="CHEBI:18420"/>
    </cofactor>
    <text evidence="15">Mg(2+) is required for catalysis and for stabilizing the dimer.</text>
</comment>
<dbReference type="OrthoDB" id="9804716at2"/>
<feature type="binding site" evidence="12 15">
    <location>
        <position position="242"/>
    </location>
    <ligand>
        <name>Mg(2+)</name>
        <dbReference type="ChEBI" id="CHEBI:18420"/>
    </ligand>
</feature>
<feature type="active site" description="Proton donor" evidence="12 13">
    <location>
        <position position="205"/>
    </location>
</feature>
<dbReference type="Proteomes" id="UP000190897">
    <property type="component" value="Unassembled WGS sequence"/>
</dbReference>
<dbReference type="SMART" id="SM01193">
    <property type="entry name" value="Enolase_N"/>
    <property type="match status" value="1"/>
</dbReference>
<dbReference type="GO" id="GO:0000015">
    <property type="term" value="C:phosphopyruvate hydratase complex"/>
    <property type="evidence" value="ECO:0007669"/>
    <property type="project" value="InterPro"/>
</dbReference>
<evidence type="ECO:0000256" key="3">
    <source>
        <dbReference type="ARBA" id="ARBA00012058"/>
    </source>
</evidence>
<dbReference type="GO" id="GO:0009986">
    <property type="term" value="C:cell surface"/>
    <property type="evidence" value="ECO:0007669"/>
    <property type="project" value="UniProtKB-SubCell"/>
</dbReference>
<keyword evidence="9 12" id="KW-0324">Glycolysis</keyword>
<dbReference type="EMBL" id="FUZA01000007">
    <property type="protein sequence ID" value="SKC13038.1"/>
    <property type="molecule type" value="Genomic_DNA"/>
</dbReference>
<comment type="pathway">
    <text evidence="1 12">Carbohydrate degradation; glycolysis; pyruvate from D-glyceraldehyde 3-phosphate: step 4/5.</text>
</comment>
<comment type="function">
    <text evidence="11 12">Catalyzes the reversible conversion of 2-phosphoglycerate (2-PG) into phosphoenolpyruvate (PEP). It is essential for the degradation of carbohydrates via glycolysis.</text>
</comment>
<evidence type="ECO:0000256" key="2">
    <source>
        <dbReference type="ARBA" id="ARBA00009604"/>
    </source>
</evidence>
<dbReference type="InterPro" id="IPR000941">
    <property type="entry name" value="Enolase"/>
</dbReference>
<reference evidence="19" key="1">
    <citation type="submission" date="2017-02" db="EMBL/GenBank/DDBJ databases">
        <authorList>
            <person name="Varghese N."/>
            <person name="Submissions S."/>
        </authorList>
    </citation>
    <scope>NUCLEOTIDE SEQUENCE [LARGE SCALE GENOMIC DNA]</scope>
    <source>
        <strain evidence="19">DSM 22270</strain>
    </source>
</reference>
<dbReference type="STRING" id="651661.SAMN05660293_04513"/>
<dbReference type="GO" id="GO:0006096">
    <property type="term" value="P:glycolytic process"/>
    <property type="evidence" value="ECO:0007669"/>
    <property type="project" value="UniProtKB-UniRule"/>
</dbReference>
<dbReference type="Pfam" id="PF03952">
    <property type="entry name" value="Enolase_N"/>
    <property type="match status" value="1"/>
</dbReference>
<dbReference type="PIRSF" id="PIRSF001400">
    <property type="entry name" value="Enolase"/>
    <property type="match status" value="1"/>
</dbReference>
<feature type="active site" description="Proton acceptor" evidence="12 13">
    <location>
        <position position="338"/>
    </location>
</feature>
<dbReference type="GO" id="GO:0004634">
    <property type="term" value="F:phosphopyruvate hydratase activity"/>
    <property type="evidence" value="ECO:0007669"/>
    <property type="project" value="UniProtKB-UniRule"/>
</dbReference>
<comment type="cofactor">
    <cofactor evidence="12">
        <name>Mg(2+)</name>
        <dbReference type="ChEBI" id="CHEBI:18420"/>
    </cofactor>
    <text evidence="12">Binds a second Mg(2+) ion via substrate during catalysis.</text>
</comment>
<dbReference type="NCBIfam" id="TIGR01060">
    <property type="entry name" value="eno"/>
    <property type="match status" value="1"/>
</dbReference>
<feature type="binding site" evidence="12 15">
    <location>
        <position position="286"/>
    </location>
    <ligand>
        <name>Mg(2+)</name>
        <dbReference type="ChEBI" id="CHEBI:18420"/>
    </ligand>
</feature>
<evidence type="ECO:0000313" key="18">
    <source>
        <dbReference type="EMBL" id="SKC13038.1"/>
    </source>
</evidence>
<comment type="similarity">
    <text evidence="2 12">Belongs to the enolase family.</text>
</comment>
<dbReference type="RefSeq" id="WP_082216994.1">
    <property type="nucleotide sequence ID" value="NZ_FUZA01000007.1"/>
</dbReference>
<dbReference type="InterPro" id="IPR029017">
    <property type="entry name" value="Enolase-like_N"/>
</dbReference>
<dbReference type="SFLD" id="SFLDG00178">
    <property type="entry name" value="enolase"/>
    <property type="match status" value="1"/>
</dbReference>
<comment type="subcellular location">
    <subcellularLocation>
        <location evidence="12">Cytoplasm</location>
    </subcellularLocation>
    <subcellularLocation>
        <location evidence="12">Secreted</location>
    </subcellularLocation>
    <subcellularLocation>
        <location evidence="12">Cell surface</location>
    </subcellularLocation>
    <text evidence="12">Fractions of enolase are present in both the cytoplasm and on the cell surface.</text>
</comment>
<evidence type="ECO:0000256" key="1">
    <source>
        <dbReference type="ARBA" id="ARBA00005031"/>
    </source>
</evidence>